<comment type="caution">
    <text evidence="1">The sequence shown here is derived from an EMBL/GenBank/DDBJ whole genome shotgun (WGS) entry which is preliminary data.</text>
</comment>
<proteinExistence type="predicted"/>
<organism evidence="1 2">
    <name type="scientific">Gulosibacter molinativorax</name>
    <dbReference type="NCBI Taxonomy" id="256821"/>
    <lineage>
        <taxon>Bacteria</taxon>
        <taxon>Bacillati</taxon>
        <taxon>Actinomycetota</taxon>
        <taxon>Actinomycetes</taxon>
        <taxon>Micrococcales</taxon>
        <taxon>Microbacteriaceae</taxon>
        <taxon>Gulosibacter</taxon>
    </lineage>
</organism>
<dbReference type="Pfam" id="PF06684">
    <property type="entry name" value="AA_synth"/>
    <property type="match status" value="1"/>
</dbReference>
<dbReference type="InterPro" id="IPR009569">
    <property type="entry name" value="AA_synth_put"/>
</dbReference>
<reference evidence="1" key="1">
    <citation type="submission" date="2018-03" db="EMBL/GenBank/DDBJ databases">
        <authorList>
            <person name="Nunes O.C."/>
            <person name="Lopes A.R."/>
            <person name="Froufe H."/>
            <person name="Munoz-Merida A."/>
            <person name="Barroso C."/>
            <person name="Egas C."/>
        </authorList>
    </citation>
    <scope>NUCLEOTIDE SEQUENCE</scope>
    <source>
        <strain evidence="1">ON4</strain>
    </source>
</reference>
<evidence type="ECO:0000313" key="2">
    <source>
        <dbReference type="Proteomes" id="UP001170379"/>
    </source>
</evidence>
<reference evidence="1" key="2">
    <citation type="journal article" date="2022" name="Sci. Rep.">
        <title>In silico prediction of the enzymes involved in the degradation of the herbicide molinate by Gulosibacter molinativorax ON4T.</title>
        <authorList>
            <person name="Lopes A.R."/>
            <person name="Bunin E."/>
            <person name="Viana A.T."/>
            <person name="Froufe H."/>
            <person name="Munoz-Merida A."/>
            <person name="Pinho D."/>
            <person name="Figueiredo J."/>
            <person name="Barroso C."/>
            <person name="Vaz-Moreira I."/>
            <person name="Bellanger X."/>
            <person name="Egas C."/>
            <person name="Nunes O.C."/>
        </authorList>
    </citation>
    <scope>NUCLEOTIDE SEQUENCE</scope>
    <source>
        <strain evidence="1">ON4</strain>
    </source>
</reference>
<name>A0ABT7C6R3_9MICO</name>
<dbReference type="Gene3D" id="3.30.1330.110">
    <property type="entry name" value="BB2672"/>
    <property type="match status" value="1"/>
</dbReference>
<protein>
    <submittedName>
        <fullName evidence="1">Peptide synthetase</fullName>
    </submittedName>
</protein>
<dbReference type="Proteomes" id="UP001170379">
    <property type="component" value="Unassembled WGS sequence"/>
</dbReference>
<dbReference type="RefSeq" id="WP_084147365.1">
    <property type="nucleotide sequence ID" value="NZ_CP028426.1"/>
</dbReference>
<sequence>MTTPGTVQLPKASELHRLAIECGVRKLYTAVEETRAENGAGVATPILQAAAVAVIKNPWVGTSTDTDLQPETKRIAPIISKLLSDRLLAALGGEDASADSVEAFGKAAVVGIAGEMEHAGALIHTPYFGNLLREFLDGTSIICFSDERAEAGGDLRVPMWHKSHASTRSHYQSMSVHLADAPHADEIAIIAVASSGSRPFPRIGDRSTDGVVTSEVLKGLL</sequence>
<dbReference type="SUPFAM" id="SSF160519">
    <property type="entry name" value="BB2672-like"/>
    <property type="match status" value="1"/>
</dbReference>
<keyword evidence="2" id="KW-1185">Reference proteome</keyword>
<dbReference type="EMBL" id="PXVD01000007">
    <property type="protein sequence ID" value="MDJ1370880.1"/>
    <property type="molecule type" value="Genomic_DNA"/>
</dbReference>
<evidence type="ECO:0000313" key="1">
    <source>
        <dbReference type="EMBL" id="MDJ1370880.1"/>
    </source>
</evidence>
<gene>
    <name evidence="1" type="ORF">C7K25_05800</name>
</gene>
<dbReference type="InterPro" id="IPR035936">
    <property type="entry name" value="BB2672"/>
</dbReference>
<accession>A0ABT7C6R3</accession>